<evidence type="ECO:0000256" key="5">
    <source>
        <dbReference type="ARBA" id="ARBA00023136"/>
    </source>
</evidence>
<keyword evidence="3" id="KW-0336">GPI-anchor</keyword>
<reference evidence="8 9" key="1">
    <citation type="submission" date="2024-09" db="EMBL/GenBank/DDBJ databases">
        <title>Chromosome-scale assembly of Riccia sorocarpa.</title>
        <authorList>
            <person name="Paukszto L."/>
        </authorList>
    </citation>
    <scope>NUCLEOTIDE SEQUENCE [LARGE SCALE GENOMIC DNA]</scope>
    <source>
        <strain evidence="8">LP-2024</strain>
        <tissue evidence="8">Aerial parts of the thallus</tissue>
    </source>
</reference>
<evidence type="ECO:0000259" key="7">
    <source>
        <dbReference type="PROSITE" id="PS50213"/>
    </source>
</evidence>
<keyword evidence="9" id="KW-1185">Reference proteome</keyword>
<evidence type="ECO:0000256" key="2">
    <source>
        <dbReference type="ARBA" id="ARBA00022475"/>
    </source>
</evidence>
<evidence type="ECO:0000313" key="9">
    <source>
        <dbReference type="Proteomes" id="UP001633002"/>
    </source>
</evidence>
<dbReference type="Proteomes" id="UP001633002">
    <property type="component" value="Unassembled WGS sequence"/>
</dbReference>
<dbReference type="Pfam" id="PF02469">
    <property type="entry name" value="Fasciclin"/>
    <property type="match status" value="1"/>
</dbReference>
<proteinExistence type="predicted"/>
<evidence type="ECO:0000256" key="4">
    <source>
        <dbReference type="ARBA" id="ARBA00022729"/>
    </source>
</evidence>
<sequence>MGPGNVVDKGTMLVICCFMVATVHSSNITAILDGYPNFTVLNRLLSSTGVAEEINSRQSVTLLALPDDTLNVFLKSSRIVNSSAKAVEIQTADLLRFHVLLEFFTIEKLNALPTTNVSSVATLLRTTEVASYSDSQRGVINIYNTLHDGVLVGPLFPGGSVNATIVASVTTSGADVSVMQIGGFPDYAPPDSSPLNSFDSFWNPPSSWNTGTRNVASMARFSRDPRLKVMVEVGWKKISCTSAFQHMKDLNIRV</sequence>
<dbReference type="GO" id="GO:0098552">
    <property type="term" value="C:side of membrane"/>
    <property type="evidence" value="ECO:0007669"/>
    <property type="project" value="UniProtKB-KW"/>
</dbReference>
<dbReference type="InterPro" id="IPR000782">
    <property type="entry name" value="FAS1_domain"/>
</dbReference>
<comment type="subcellular location">
    <subcellularLocation>
        <location evidence="1">Cell membrane</location>
        <topology evidence="1">Lipid-anchor</topology>
        <topology evidence="1">GPI-anchor</topology>
    </subcellularLocation>
</comment>
<dbReference type="PANTHER" id="PTHR32382">
    <property type="entry name" value="FASCICLIN-LIKE ARABINOGALACTAN PROTEIN"/>
    <property type="match status" value="1"/>
</dbReference>
<evidence type="ECO:0000256" key="6">
    <source>
        <dbReference type="ARBA" id="ARBA00023288"/>
    </source>
</evidence>
<organism evidence="8 9">
    <name type="scientific">Riccia sorocarpa</name>
    <dbReference type="NCBI Taxonomy" id="122646"/>
    <lineage>
        <taxon>Eukaryota</taxon>
        <taxon>Viridiplantae</taxon>
        <taxon>Streptophyta</taxon>
        <taxon>Embryophyta</taxon>
        <taxon>Marchantiophyta</taxon>
        <taxon>Marchantiopsida</taxon>
        <taxon>Marchantiidae</taxon>
        <taxon>Marchantiales</taxon>
        <taxon>Ricciaceae</taxon>
        <taxon>Riccia</taxon>
    </lineage>
</organism>
<evidence type="ECO:0000256" key="3">
    <source>
        <dbReference type="ARBA" id="ARBA00022622"/>
    </source>
</evidence>
<dbReference type="InterPro" id="IPR033254">
    <property type="entry name" value="Plant_FLA"/>
</dbReference>
<dbReference type="AlphaFoldDB" id="A0ABD3HH34"/>
<keyword evidence="2" id="KW-1003">Cell membrane</keyword>
<keyword evidence="4" id="KW-0732">Signal</keyword>
<gene>
    <name evidence="8" type="ORF">R1sor_016051</name>
</gene>
<keyword evidence="3" id="KW-0325">Glycoprotein</keyword>
<evidence type="ECO:0000256" key="1">
    <source>
        <dbReference type="ARBA" id="ARBA00004609"/>
    </source>
</evidence>
<comment type="caution">
    <text evidence="8">The sequence shown here is derived from an EMBL/GenBank/DDBJ whole genome shotgun (WGS) entry which is preliminary data.</text>
</comment>
<feature type="domain" description="FAS1" evidence="7">
    <location>
        <begin position="25"/>
        <end position="147"/>
    </location>
</feature>
<dbReference type="Gene3D" id="2.30.180.10">
    <property type="entry name" value="FAS1 domain"/>
    <property type="match status" value="1"/>
</dbReference>
<accession>A0ABD3HH34</accession>
<dbReference type="InterPro" id="IPR036378">
    <property type="entry name" value="FAS1_dom_sf"/>
</dbReference>
<keyword evidence="5" id="KW-0472">Membrane</keyword>
<name>A0ABD3HH34_9MARC</name>
<dbReference type="GO" id="GO:0005886">
    <property type="term" value="C:plasma membrane"/>
    <property type="evidence" value="ECO:0007669"/>
    <property type="project" value="UniProtKB-SubCell"/>
</dbReference>
<keyword evidence="6" id="KW-0449">Lipoprotein</keyword>
<dbReference type="PANTHER" id="PTHR32382:SF0">
    <property type="entry name" value="FASCICLIN-LIKE ARABINOGALACTAN PROTEIN 4"/>
    <property type="match status" value="1"/>
</dbReference>
<dbReference type="SUPFAM" id="SSF82153">
    <property type="entry name" value="FAS1 domain"/>
    <property type="match status" value="1"/>
</dbReference>
<evidence type="ECO:0000313" key="8">
    <source>
        <dbReference type="EMBL" id="KAL3689742.1"/>
    </source>
</evidence>
<dbReference type="EMBL" id="JBJQOH010000004">
    <property type="protein sequence ID" value="KAL3689742.1"/>
    <property type="molecule type" value="Genomic_DNA"/>
</dbReference>
<dbReference type="PROSITE" id="PS50213">
    <property type="entry name" value="FAS1"/>
    <property type="match status" value="1"/>
</dbReference>
<protein>
    <recommendedName>
        <fullName evidence="7">FAS1 domain-containing protein</fullName>
    </recommendedName>
</protein>